<organism evidence="3 4">
    <name type="scientific">Funneliformis geosporum</name>
    <dbReference type="NCBI Taxonomy" id="1117311"/>
    <lineage>
        <taxon>Eukaryota</taxon>
        <taxon>Fungi</taxon>
        <taxon>Fungi incertae sedis</taxon>
        <taxon>Mucoromycota</taxon>
        <taxon>Glomeromycotina</taxon>
        <taxon>Glomeromycetes</taxon>
        <taxon>Glomerales</taxon>
        <taxon>Glomeraceae</taxon>
        <taxon>Funneliformis</taxon>
    </lineage>
</organism>
<dbReference type="SUPFAM" id="SSF53300">
    <property type="entry name" value="vWA-like"/>
    <property type="match status" value="1"/>
</dbReference>
<evidence type="ECO:0000256" key="1">
    <source>
        <dbReference type="SAM" id="Coils"/>
    </source>
</evidence>
<feature type="coiled-coil region" evidence="1">
    <location>
        <begin position="4"/>
        <end position="87"/>
    </location>
</feature>
<gene>
    <name evidence="3" type="ORF">FWILDA_LOCUS9197</name>
</gene>
<accession>A0A9W4ST81</accession>
<dbReference type="SMART" id="SM00327">
    <property type="entry name" value="VWA"/>
    <property type="match status" value="1"/>
</dbReference>
<name>A0A9W4ST81_9GLOM</name>
<dbReference type="CDD" id="cd00198">
    <property type="entry name" value="vWFA"/>
    <property type="match status" value="1"/>
</dbReference>
<protein>
    <submittedName>
        <fullName evidence="3">6493_t:CDS:1</fullName>
    </submittedName>
</protein>
<dbReference type="InterPro" id="IPR002035">
    <property type="entry name" value="VWF_A"/>
</dbReference>
<keyword evidence="4" id="KW-1185">Reference proteome</keyword>
<evidence type="ECO:0000313" key="4">
    <source>
        <dbReference type="Proteomes" id="UP001153678"/>
    </source>
</evidence>
<dbReference type="AlphaFoldDB" id="A0A9W4ST81"/>
<feature type="domain" description="VWFA" evidence="2">
    <location>
        <begin position="562"/>
        <end position="765"/>
    </location>
</feature>
<dbReference type="PROSITE" id="PS50234">
    <property type="entry name" value="VWFA"/>
    <property type="match status" value="1"/>
</dbReference>
<dbReference type="InterPro" id="IPR036465">
    <property type="entry name" value="vWFA_dom_sf"/>
</dbReference>
<reference evidence="3" key="1">
    <citation type="submission" date="2022-08" db="EMBL/GenBank/DDBJ databases">
        <authorList>
            <person name="Kallberg Y."/>
            <person name="Tangrot J."/>
            <person name="Rosling A."/>
        </authorList>
    </citation>
    <scope>NUCLEOTIDE SEQUENCE</scope>
    <source>
        <strain evidence="3">Wild A</strain>
    </source>
</reference>
<evidence type="ECO:0000259" key="2">
    <source>
        <dbReference type="PROSITE" id="PS50234"/>
    </source>
</evidence>
<proteinExistence type="predicted"/>
<dbReference type="OrthoDB" id="2343366at2759"/>
<dbReference type="Pfam" id="PF13519">
    <property type="entry name" value="VWA_2"/>
    <property type="match status" value="1"/>
</dbReference>
<keyword evidence="1" id="KW-0175">Coiled coil</keyword>
<evidence type="ECO:0000313" key="3">
    <source>
        <dbReference type="EMBL" id="CAI2179655.1"/>
    </source>
</evidence>
<dbReference type="Proteomes" id="UP001153678">
    <property type="component" value="Unassembled WGS sequence"/>
</dbReference>
<dbReference type="Gene3D" id="3.40.50.410">
    <property type="entry name" value="von Willebrand factor, type A domain"/>
    <property type="match status" value="1"/>
</dbReference>
<dbReference type="EMBL" id="CAMKVN010002121">
    <property type="protein sequence ID" value="CAI2179655.1"/>
    <property type="molecule type" value="Genomic_DNA"/>
</dbReference>
<comment type="caution">
    <text evidence="3">The sequence shown here is derived from an EMBL/GenBank/DDBJ whole genome shotgun (WGS) entry which is preliminary data.</text>
</comment>
<sequence>MVLKINLEKSLKDLEVRIKELEQSNEDLRSQFKCLEENGRVREAETQAKQETIDNLEKKVREETKAKQEIINNYEEKFREREEASKEKQDIINGKFQMEQEISKLILLWTFCGLTCHLCGLKCVKNQDNEEYHDCLTDHKCNFLYHFNEVHNIKSIPTCSFIAGQEGKHACNEVKHLCGESCSLIDKRNCQQVCSKVIGHYDLHLCQSLRHYCGEACSLSTKSQKGDYHCPNKCIVPYEERHDSHRCENETCPIQCPISDCQRKCQSNEHFHSDSNSQVDHFCGNEHQCRELCEEAGICNVIVEPKKQEEIYKGLVEETSITFTKYIQLSERLRCNKRIPPNAFKHTGKHTHHASDDLTQNGFHFCDVKCQFCEYFCTLPNGHTQNHNTTNGNMIQTEFTGEDNEFEYAGHKLRVGDQGIFVPCNLICKDLGRHRHISYCQSKEICQGQDIQHISEQVHPNPSIPKDFISHKLFWERTGFKDPYSVQEQHEFAKCDHECPDEKHHRSRGSTNDSAIKSFCELPLFHAQLNPNSNLPNDYGYISMDGHHFNCDNPSTREVAFHIIFVLDRSGSMGERDRKPIQEFSISNYLKYWNHNNRLGAVYHAVYQLLNARINSVKTNQVINDKISLILFNNEVIVPIENQDLKDPKDPMKMLDIMIQHHPDNGSNFILAIQKAGSLISSYHDPTRTNIIIFLSDGECYIPEKQLHEVFKENQSRGSLLYLYTVLFSSNSASSSLEEMAKIAQSYHTNYTSSGCLRSQFTRAINEISLVNHFTSIAESLRKHKPTLLKKDLIMHL</sequence>